<proteinExistence type="predicted"/>
<dbReference type="PANTHER" id="PTHR24148">
    <property type="entry name" value="ANKYRIN REPEAT DOMAIN-CONTAINING PROTEIN 39 HOMOLOG-RELATED"/>
    <property type="match status" value="1"/>
</dbReference>
<evidence type="ECO:0000259" key="2">
    <source>
        <dbReference type="Pfam" id="PF06985"/>
    </source>
</evidence>
<dbReference type="InterPro" id="IPR010730">
    <property type="entry name" value="HET"/>
</dbReference>
<reference evidence="4" key="1">
    <citation type="submission" date="2016-02" db="EMBL/GenBank/DDBJ databases">
        <title>Draft genome sequence of Microdochium bolleyi, a fungal endophyte of beachgrass.</title>
        <authorList>
            <consortium name="DOE Joint Genome Institute"/>
            <person name="David A.S."/>
            <person name="May G."/>
            <person name="Haridas S."/>
            <person name="Lim J."/>
            <person name="Wang M."/>
            <person name="Labutti K."/>
            <person name="Lipzen A."/>
            <person name="Barry K."/>
            <person name="Grigoriev I.V."/>
        </authorList>
    </citation>
    <scope>NUCLEOTIDE SEQUENCE [LARGE SCALE GENOMIC DNA]</scope>
    <source>
        <strain evidence="4">J235TASD1</strain>
    </source>
</reference>
<keyword evidence="4" id="KW-1185">Reference proteome</keyword>
<accession>A0A136INR8</accession>
<feature type="compositionally biased region" description="Basic and acidic residues" evidence="1">
    <location>
        <begin position="165"/>
        <end position="174"/>
    </location>
</feature>
<dbReference type="STRING" id="196109.A0A136INR8"/>
<dbReference type="InterPro" id="IPR052895">
    <property type="entry name" value="HetReg/Transcr_Mod"/>
</dbReference>
<feature type="region of interest" description="Disordered" evidence="1">
    <location>
        <begin position="153"/>
        <end position="174"/>
    </location>
</feature>
<gene>
    <name evidence="3" type="ORF">Micbo1qcDRAFT_198268</name>
</gene>
<dbReference type="EMBL" id="KQ964267">
    <property type="protein sequence ID" value="KXJ86574.1"/>
    <property type="molecule type" value="Genomic_DNA"/>
</dbReference>
<feature type="region of interest" description="Disordered" evidence="1">
    <location>
        <begin position="1"/>
        <end position="24"/>
    </location>
</feature>
<evidence type="ECO:0000256" key="1">
    <source>
        <dbReference type="SAM" id="MobiDB-lite"/>
    </source>
</evidence>
<organism evidence="3 4">
    <name type="scientific">Microdochium bolleyi</name>
    <dbReference type="NCBI Taxonomy" id="196109"/>
    <lineage>
        <taxon>Eukaryota</taxon>
        <taxon>Fungi</taxon>
        <taxon>Dikarya</taxon>
        <taxon>Ascomycota</taxon>
        <taxon>Pezizomycotina</taxon>
        <taxon>Sordariomycetes</taxon>
        <taxon>Xylariomycetidae</taxon>
        <taxon>Xylariales</taxon>
        <taxon>Microdochiaceae</taxon>
        <taxon>Microdochium</taxon>
    </lineage>
</organism>
<feature type="domain" description="Heterokaryon incompatibility" evidence="2">
    <location>
        <begin position="85"/>
        <end position="153"/>
    </location>
</feature>
<feature type="compositionally biased region" description="Basic and acidic residues" evidence="1">
    <location>
        <begin position="11"/>
        <end position="20"/>
    </location>
</feature>
<evidence type="ECO:0000313" key="3">
    <source>
        <dbReference type="EMBL" id="KXJ86574.1"/>
    </source>
</evidence>
<dbReference type="AlphaFoldDB" id="A0A136INR8"/>
<dbReference type="Pfam" id="PF06985">
    <property type="entry name" value="HET"/>
    <property type="match status" value="1"/>
</dbReference>
<dbReference type="InParanoid" id="A0A136INR8"/>
<sequence>MAKRRISQLHTGEEQQDARRRNPRRRLLITSQEQLADLRTNEIATLPALAYPERRIRLLMVEPGDFDDDIHCRVTTCALRHAPAFHAISYAWGDGKDQRQIFIDGRPFTVRQNCHYALRQARKYSPATPIWIDSVCIDQDNAAEKSAQVQMMDSPRISMSGVQQHSHDEREDVR</sequence>
<evidence type="ECO:0000313" key="4">
    <source>
        <dbReference type="Proteomes" id="UP000070501"/>
    </source>
</evidence>
<dbReference type="Proteomes" id="UP000070501">
    <property type="component" value="Unassembled WGS sequence"/>
</dbReference>
<dbReference type="PANTHER" id="PTHR24148:SF73">
    <property type="entry name" value="HET DOMAIN PROTEIN (AFU_ORTHOLOGUE AFUA_8G01020)"/>
    <property type="match status" value="1"/>
</dbReference>
<dbReference type="OrthoDB" id="3477286at2759"/>
<name>A0A136INR8_9PEZI</name>
<protein>
    <submittedName>
        <fullName evidence="3">Heterokaryon incompatibility protein-domain-containing protein</fullName>
    </submittedName>
</protein>